<dbReference type="InterPro" id="IPR011701">
    <property type="entry name" value="MFS"/>
</dbReference>
<reference evidence="10 11" key="1">
    <citation type="submission" date="2019-02" db="EMBL/GenBank/DDBJ databases">
        <title>Genomic Encyclopedia of Type Strains, Phase IV (KMG-IV): sequencing the most valuable type-strain genomes for metagenomic binning, comparative biology and taxonomic classification.</title>
        <authorList>
            <person name="Goeker M."/>
        </authorList>
    </citation>
    <scope>NUCLEOTIDE SEQUENCE [LARGE SCALE GENOMIC DNA]</scope>
    <source>
        <strain evidence="10 11">DSM 19570</strain>
    </source>
</reference>
<feature type="transmembrane region" description="Helical" evidence="8">
    <location>
        <begin position="147"/>
        <end position="169"/>
    </location>
</feature>
<dbReference type="GO" id="GO:0042910">
    <property type="term" value="F:xenobiotic transmembrane transporter activity"/>
    <property type="evidence" value="ECO:0007669"/>
    <property type="project" value="InterPro"/>
</dbReference>
<keyword evidence="6 8" id="KW-1133">Transmembrane helix</keyword>
<feature type="transmembrane region" description="Helical" evidence="8">
    <location>
        <begin position="227"/>
        <end position="253"/>
    </location>
</feature>
<dbReference type="RefSeq" id="WP_130430851.1">
    <property type="nucleotide sequence ID" value="NZ_SHKP01000004.1"/>
</dbReference>
<evidence type="ECO:0000259" key="9">
    <source>
        <dbReference type="PROSITE" id="PS50850"/>
    </source>
</evidence>
<dbReference type="OrthoDB" id="9814303at2"/>
<evidence type="ECO:0000256" key="3">
    <source>
        <dbReference type="ARBA" id="ARBA00022448"/>
    </source>
</evidence>
<evidence type="ECO:0000256" key="8">
    <source>
        <dbReference type="RuleBase" id="RU365088"/>
    </source>
</evidence>
<name>A0A4Q7W1J7_9BURK</name>
<dbReference type="GO" id="GO:0005886">
    <property type="term" value="C:plasma membrane"/>
    <property type="evidence" value="ECO:0007669"/>
    <property type="project" value="UniProtKB-SubCell"/>
</dbReference>
<dbReference type="Proteomes" id="UP000293671">
    <property type="component" value="Unassembled WGS sequence"/>
</dbReference>
<evidence type="ECO:0000256" key="7">
    <source>
        <dbReference type="ARBA" id="ARBA00023136"/>
    </source>
</evidence>
<organism evidence="10 11">
    <name type="scientific">Rivibacter subsaxonicus</name>
    <dbReference type="NCBI Taxonomy" id="457575"/>
    <lineage>
        <taxon>Bacteria</taxon>
        <taxon>Pseudomonadati</taxon>
        <taxon>Pseudomonadota</taxon>
        <taxon>Betaproteobacteria</taxon>
        <taxon>Burkholderiales</taxon>
        <taxon>Rivibacter</taxon>
    </lineage>
</organism>
<dbReference type="InterPro" id="IPR005829">
    <property type="entry name" value="Sugar_transporter_CS"/>
</dbReference>
<feature type="transmembrane region" description="Helical" evidence="8">
    <location>
        <begin position="297"/>
        <end position="323"/>
    </location>
</feature>
<dbReference type="CDD" id="cd17320">
    <property type="entry name" value="MFS_MdfA_MDR_like"/>
    <property type="match status" value="1"/>
</dbReference>
<dbReference type="PANTHER" id="PTHR23502:SF132">
    <property type="entry name" value="POLYAMINE TRANSPORTER 2-RELATED"/>
    <property type="match status" value="1"/>
</dbReference>
<feature type="transmembrane region" description="Helical" evidence="8">
    <location>
        <begin position="265"/>
        <end position="285"/>
    </location>
</feature>
<dbReference type="Gene3D" id="1.20.1720.10">
    <property type="entry name" value="Multidrug resistance protein D"/>
    <property type="match status" value="1"/>
</dbReference>
<evidence type="ECO:0000256" key="5">
    <source>
        <dbReference type="ARBA" id="ARBA00022692"/>
    </source>
</evidence>
<dbReference type="PANTHER" id="PTHR23502">
    <property type="entry name" value="MAJOR FACILITATOR SUPERFAMILY"/>
    <property type="match status" value="1"/>
</dbReference>
<dbReference type="SUPFAM" id="SSF103473">
    <property type="entry name" value="MFS general substrate transporter"/>
    <property type="match status" value="1"/>
</dbReference>
<evidence type="ECO:0000313" key="11">
    <source>
        <dbReference type="Proteomes" id="UP000293671"/>
    </source>
</evidence>
<dbReference type="EMBL" id="SHKP01000004">
    <property type="protein sequence ID" value="RZU03152.1"/>
    <property type="molecule type" value="Genomic_DNA"/>
</dbReference>
<feature type="transmembrane region" description="Helical" evidence="8">
    <location>
        <begin position="385"/>
        <end position="404"/>
    </location>
</feature>
<dbReference type="AlphaFoldDB" id="A0A4Q7W1J7"/>
<dbReference type="Pfam" id="PF07690">
    <property type="entry name" value="MFS_1"/>
    <property type="match status" value="1"/>
</dbReference>
<evidence type="ECO:0000313" key="10">
    <source>
        <dbReference type="EMBL" id="RZU03152.1"/>
    </source>
</evidence>
<dbReference type="InterPro" id="IPR020846">
    <property type="entry name" value="MFS_dom"/>
</dbReference>
<keyword evidence="7 8" id="KW-0472">Membrane</keyword>
<dbReference type="InterPro" id="IPR036259">
    <property type="entry name" value="MFS_trans_sf"/>
</dbReference>
<keyword evidence="5 8" id="KW-0812">Transmembrane</keyword>
<keyword evidence="8" id="KW-0997">Cell inner membrane</keyword>
<keyword evidence="3 8" id="KW-0813">Transport</keyword>
<comment type="caution">
    <text evidence="8">Lacks conserved residue(s) required for the propagation of feature annotation.</text>
</comment>
<proteinExistence type="inferred from homology"/>
<feature type="transmembrane region" description="Helical" evidence="8">
    <location>
        <begin position="21"/>
        <end position="37"/>
    </location>
</feature>
<feature type="transmembrane region" description="Helical" evidence="8">
    <location>
        <begin position="114"/>
        <end position="135"/>
    </location>
</feature>
<evidence type="ECO:0000256" key="1">
    <source>
        <dbReference type="ARBA" id="ARBA00004651"/>
    </source>
</evidence>
<protein>
    <recommendedName>
        <fullName evidence="8">Bcr/CflA family efflux transporter</fullName>
    </recommendedName>
</protein>
<sequence>MPENAVPPATLPAPVARPSPAVVVWALAVCLGLQPLTTDLYLPALPGIKAELGASMSGVQLTLSALLLAFGFGQLLLGPLADRIGRRPVLIGGLLGYAVSAIGCLLAPGIEALVAWRVLQGLCMAAAVVCARAMVRDLFVPRDGMRVLSQGLSGLGVIALSSPLLGGLVVTAFGWRAAFVVLWLFAVATLAFIVLALPETIPRKNPAATRPGPLLAAYGRIARDPTFLAFASLTTATYAGLFTFLAASSFVFIEVLGLSRVAYGLAVASSSVAYLGGTFACRHWLARHGVRGTVKRGSVFTLAGGLSMAGLALAGVHSAWAIVLPQALFAFGHGIHQPCGQAGAVGPFPQEAGTAAALNGFVLAMGAFGVGAWLGVALDGTVMPMTLAVGFWALVTTLIAWTLVQRHGDPAAAAASVG</sequence>
<dbReference type="PROSITE" id="PS50850">
    <property type="entry name" value="MFS"/>
    <property type="match status" value="1"/>
</dbReference>
<dbReference type="GO" id="GO:1990961">
    <property type="term" value="P:xenobiotic detoxification by transmembrane export across the plasma membrane"/>
    <property type="evidence" value="ECO:0007669"/>
    <property type="project" value="InterPro"/>
</dbReference>
<feature type="domain" description="Major facilitator superfamily (MFS) profile" evidence="9">
    <location>
        <begin position="23"/>
        <end position="408"/>
    </location>
</feature>
<dbReference type="NCBIfam" id="TIGR00710">
    <property type="entry name" value="efflux_Bcr_CflA"/>
    <property type="match status" value="1"/>
</dbReference>
<keyword evidence="4" id="KW-1003">Cell membrane</keyword>
<comment type="subcellular location">
    <subcellularLocation>
        <location evidence="8">Cell inner membrane</location>
        <topology evidence="8">Multi-pass membrane protein</topology>
    </subcellularLocation>
    <subcellularLocation>
        <location evidence="1">Cell membrane</location>
        <topology evidence="1">Multi-pass membrane protein</topology>
    </subcellularLocation>
</comment>
<feature type="transmembrane region" description="Helical" evidence="8">
    <location>
        <begin position="57"/>
        <end position="77"/>
    </location>
</feature>
<evidence type="ECO:0000256" key="6">
    <source>
        <dbReference type="ARBA" id="ARBA00022989"/>
    </source>
</evidence>
<feature type="transmembrane region" description="Helical" evidence="8">
    <location>
        <begin position="89"/>
        <end position="108"/>
    </location>
</feature>
<comment type="caution">
    <text evidence="10">The sequence shown here is derived from an EMBL/GenBank/DDBJ whole genome shotgun (WGS) entry which is preliminary data.</text>
</comment>
<feature type="transmembrane region" description="Helical" evidence="8">
    <location>
        <begin position="356"/>
        <end position="378"/>
    </location>
</feature>
<comment type="similarity">
    <text evidence="2 8">Belongs to the major facilitator superfamily. Bcr/CmlA family.</text>
</comment>
<accession>A0A4Q7W1J7</accession>
<keyword evidence="11" id="KW-1185">Reference proteome</keyword>
<dbReference type="InterPro" id="IPR004812">
    <property type="entry name" value="Efflux_drug-R_Bcr/CmlA"/>
</dbReference>
<dbReference type="PROSITE" id="PS00216">
    <property type="entry name" value="SUGAR_TRANSPORT_1"/>
    <property type="match status" value="1"/>
</dbReference>
<evidence type="ECO:0000256" key="2">
    <source>
        <dbReference type="ARBA" id="ARBA00006236"/>
    </source>
</evidence>
<evidence type="ECO:0000256" key="4">
    <source>
        <dbReference type="ARBA" id="ARBA00022475"/>
    </source>
</evidence>
<gene>
    <name evidence="10" type="ORF">EV670_1185</name>
</gene>
<feature type="transmembrane region" description="Helical" evidence="8">
    <location>
        <begin position="175"/>
        <end position="197"/>
    </location>
</feature>